<evidence type="ECO:0000313" key="2">
    <source>
        <dbReference type="Proteomes" id="UP000660885"/>
    </source>
</evidence>
<keyword evidence="2" id="KW-1185">Reference proteome</keyword>
<dbReference type="RefSeq" id="WP_202832545.1">
    <property type="nucleotide sequence ID" value="NZ_JAETWB010000006.1"/>
</dbReference>
<dbReference type="Proteomes" id="UP000660885">
    <property type="component" value="Unassembled WGS sequence"/>
</dbReference>
<evidence type="ECO:0008006" key="3">
    <source>
        <dbReference type="Google" id="ProtNLM"/>
    </source>
</evidence>
<proteinExistence type="predicted"/>
<accession>A0ABS1U3P1</accession>
<comment type="caution">
    <text evidence="1">The sequence shown here is derived from an EMBL/GenBank/DDBJ whole genome shotgun (WGS) entry which is preliminary data.</text>
</comment>
<sequence>MRRDPLAALARLRRLESDEARRVLGEANARLMAAEARAVAAGAALRLEGQPGREEEYGRWLARGLAERDRAIRAAGFADESATIARQGLVECRAAERALEHLRGARAEAARRQAARRSQSLLDDAAARLALRG</sequence>
<gene>
    <name evidence="1" type="ORF">JMJ56_14815</name>
</gene>
<organism evidence="1 2">
    <name type="scientific">Belnapia arida</name>
    <dbReference type="NCBI Taxonomy" id="2804533"/>
    <lineage>
        <taxon>Bacteria</taxon>
        <taxon>Pseudomonadati</taxon>
        <taxon>Pseudomonadota</taxon>
        <taxon>Alphaproteobacteria</taxon>
        <taxon>Acetobacterales</taxon>
        <taxon>Roseomonadaceae</taxon>
        <taxon>Belnapia</taxon>
    </lineage>
</organism>
<name>A0ABS1U3P1_9PROT</name>
<dbReference type="EMBL" id="JAETWB010000006">
    <property type="protein sequence ID" value="MBL6079289.1"/>
    <property type="molecule type" value="Genomic_DNA"/>
</dbReference>
<protein>
    <recommendedName>
        <fullName evidence="3">Flagellar FliJ protein</fullName>
    </recommendedName>
</protein>
<evidence type="ECO:0000313" key="1">
    <source>
        <dbReference type="EMBL" id="MBL6079289.1"/>
    </source>
</evidence>
<reference evidence="1 2" key="1">
    <citation type="submission" date="2021-01" db="EMBL/GenBank/DDBJ databases">
        <title>Belnapia mucosa sp. nov. and Belnapia arida sp. nov., isolated from the Tabernas Desert (Almeria, Spain).</title>
        <authorList>
            <person name="Molina-Menor E."/>
            <person name="Vidal-Verdu A."/>
            <person name="Calonge A."/>
            <person name="Satari L."/>
            <person name="Pereto J."/>
            <person name="Porcar M."/>
        </authorList>
    </citation>
    <scope>NUCLEOTIDE SEQUENCE [LARGE SCALE GENOMIC DNA]</scope>
    <source>
        <strain evidence="1 2">T18</strain>
    </source>
</reference>